<name>A0A2N6T4J2_9CORY</name>
<evidence type="ECO:0000256" key="2">
    <source>
        <dbReference type="SAM" id="Phobius"/>
    </source>
</evidence>
<organism evidence="4 5">
    <name type="scientific">Corynebacterium tuscaniense</name>
    <dbReference type="NCBI Taxonomy" id="302449"/>
    <lineage>
        <taxon>Bacteria</taxon>
        <taxon>Bacillati</taxon>
        <taxon>Actinomycetota</taxon>
        <taxon>Actinomycetes</taxon>
        <taxon>Mycobacteriales</taxon>
        <taxon>Corynebacteriaceae</taxon>
        <taxon>Corynebacterium</taxon>
    </lineage>
</organism>
<keyword evidence="2" id="KW-0812">Transmembrane</keyword>
<evidence type="ECO:0000313" key="5">
    <source>
        <dbReference type="Proteomes" id="UP000235836"/>
    </source>
</evidence>
<dbReference type="InterPro" id="IPR027417">
    <property type="entry name" value="P-loop_NTPase"/>
</dbReference>
<dbReference type="Gene3D" id="3.40.50.300">
    <property type="entry name" value="P-loop containing nucleotide triphosphate hydrolases"/>
    <property type="match status" value="1"/>
</dbReference>
<dbReference type="Pfam" id="PF00350">
    <property type="entry name" value="Dynamin_N"/>
    <property type="match status" value="1"/>
</dbReference>
<keyword evidence="2" id="KW-0472">Membrane</keyword>
<feature type="coiled-coil region" evidence="1">
    <location>
        <begin position="550"/>
        <end position="595"/>
    </location>
</feature>
<keyword evidence="2" id="KW-1133">Transmembrane helix</keyword>
<gene>
    <name evidence="4" type="ORF">CJ203_06670</name>
</gene>
<dbReference type="RefSeq" id="WP_102724029.1">
    <property type="nucleotide sequence ID" value="NZ_PNHG01000008.1"/>
</dbReference>
<protein>
    <recommendedName>
        <fullName evidence="3">Dynamin N-terminal domain-containing protein</fullName>
    </recommendedName>
</protein>
<sequence>MSDQSDQPQAPTKGPREEATLWIERVSEKILNPYGRERYSEYAKELATAENQVNTVILVGEVGRGKSSLANALVGRRGVSPAGADFTTVIPVALTLPTEDLAAGQAALMSADGAVVVKPEELSQRVDRAAQHFDDFVPTRAHVALETSMMGEAVVIDAPGVGGISSMDSAVHADSERQASVVVVVTDASTPLTKPEMDFLARAHATNGNVVVAVTKTDKNTTRWREIVEEDKALIATHLDEPIPVIGVSSLIPFVGLHTSDSVIDDISGLGQLRAEISERFARAQSIPVTKGLKVVLEGLEDVDKQIHRDIEDVREAEKLLPDLTNDLARLEDLQRTSKEWERFFYSDLSLMRTRAMERLDGDVQAVKKKWTDFIAKHGVKLLRKDPQHFTRLMEEDFQRAVVATVDSFGWEVETYLREKFGASHIPDEIIGDVRAQLSLGELHTSELQNYMKDTFDPMMLMMGFSSGSTIGGLLGAVLVPGVGIVAGAGFVAITFGYRAMRQGKSHLQNWLREAANAAQKNTGNALQTFIAIAQPRISIRYSEFLAQEIKATQTRIRKIEHDKNKAAEKRDRELAQLNTNLKAVQRSYRDAEILLRKIAAQEMV</sequence>
<dbReference type="EMBL" id="PNHG01000008">
    <property type="protein sequence ID" value="PMC64237.1"/>
    <property type="molecule type" value="Genomic_DNA"/>
</dbReference>
<reference evidence="4 5" key="1">
    <citation type="submission" date="2017-09" db="EMBL/GenBank/DDBJ databases">
        <title>Bacterial strain isolated from the female urinary microbiota.</title>
        <authorList>
            <person name="Thomas-White K."/>
            <person name="Kumar N."/>
            <person name="Forster S."/>
            <person name="Putonti C."/>
            <person name="Lawley T."/>
            <person name="Wolfe A.J."/>
        </authorList>
    </citation>
    <scope>NUCLEOTIDE SEQUENCE [LARGE SCALE GENOMIC DNA]</scope>
    <source>
        <strain evidence="4 5">UMB0792</strain>
    </source>
</reference>
<proteinExistence type="predicted"/>
<dbReference type="InterPro" id="IPR045063">
    <property type="entry name" value="Dynamin_N"/>
</dbReference>
<evidence type="ECO:0000259" key="3">
    <source>
        <dbReference type="Pfam" id="PF00350"/>
    </source>
</evidence>
<accession>A0A2N6T4J2</accession>
<evidence type="ECO:0000313" key="4">
    <source>
        <dbReference type="EMBL" id="PMC64237.1"/>
    </source>
</evidence>
<keyword evidence="1" id="KW-0175">Coiled coil</keyword>
<keyword evidence="5" id="KW-1185">Reference proteome</keyword>
<feature type="domain" description="Dynamin N-terminal" evidence="3">
    <location>
        <begin position="56"/>
        <end position="215"/>
    </location>
</feature>
<dbReference type="AlphaFoldDB" id="A0A2N6T4J2"/>
<dbReference type="Proteomes" id="UP000235836">
    <property type="component" value="Unassembled WGS sequence"/>
</dbReference>
<dbReference type="SUPFAM" id="SSF52540">
    <property type="entry name" value="P-loop containing nucleoside triphosphate hydrolases"/>
    <property type="match status" value="1"/>
</dbReference>
<comment type="caution">
    <text evidence="4">The sequence shown here is derived from an EMBL/GenBank/DDBJ whole genome shotgun (WGS) entry which is preliminary data.</text>
</comment>
<feature type="transmembrane region" description="Helical" evidence="2">
    <location>
        <begin position="471"/>
        <end position="498"/>
    </location>
</feature>
<evidence type="ECO:0000256" key="1">
    <source>
        <dbReference type="SAM" id="Coils"/>
    </source>
</evidence>